<dbReference type="PANTHER" id="PTHR24221:SF654">
    <property type="entry name" value="ATP-BINDING CASSETTE SUB-FAMILY B MEMBER 6"/>
    <property type="match status" value="1"/>
</dbReference>
<accession>A0AA96F5L1</accession>
<reference evidence="10 11" key="1">
    <citation type="submission" date="2023-09" db="EMBL/GenBank/DDBJ databases">
        <title>Demequina sp. a novel bacteria isolated from Capsicum annuum.</title>
        <authorList>
            <person name="Humaira Z."/>
            <person name="Lee J."/>
            <person name="Cho D."/>
        </authorList>
    </citation>
    <scope>NUCLEOTIDE SEQUENCE [LARGE SCALE GENOMIC DNA]</scope>
    <source>
        <strain evidence="10 11">OYTSA14</strain>
    </source>
</reference>
<evidence type="ECO:0000313" key="11">
    <source>
        <dbReference type="Proteomes" id="UP001304125"/>
    </source>
</evidence>
<name>A0AA96F5L1_9MICO</name>
<keyword evidence="5 7" id="KW-1133">Transmembrane helix</keyword>
<evidence type="ECO:0000256" key="7">
    <source>
        <dbReference type="SAM" id="Phobius"/>
    </source>
</evidence>
<proteinExistence type="predicted"/>
<gene>
    <name evidence="10" type="ORF">RN606_07355</name>
</gene>
<evidence type="ECO:0000256" key="2">
    <source>
        <dbReference type="ARBA" id="ARBA00022692"/>
    </source>
</evidence>
<protein>
    <submittedName>
        <fullName evidence="10">ABC transporter ATP-binding protein</fullName>
    </submittedName>
</protein>
<dbReference type="InterPro" id="IPR003439">
    <property type="entry name" value="ABC_transporter-like_ATP-bd"/>
</dbReference>
<evidence type="ECO:0000313" key="10">
    <source>
        <dbReference type="EMBL" id="WNM23185.1"/>
    </source>
</evidence>
<dbReference type="InterPro" id="IPR036640">
    <property type="entry name" value="ABC1_TM_sf"/>
</dbReference>
<dbReference type="RefSeq" id="WP_313495880.1">
    <property type="nucleotide sequence ID" value="NZ_CP134879.1"/>
</dbReference>
<feature type="domain" description="ABC transporter" evidence="8">
    <location>
        <begin position="369"/>
        <end position="606"/>
    </location>
</feature>
<dbReference type="EMBL" id="CP134879">
    <property type="protein sequence ID" value="WNM23185.1"/>
    <property type="molecule type" value="Genomic_DNA"/>
</dbReference>
<keyword evidence="4 10" id="KW-0067">ATP-binding</keyword>
<dbReference type="GO" id="GO:0034040">
    <property type="term" value="F:ATPase-coupled lipid transmembrane transporter activity"/>
    <property type="evidence" value="ECO:0007669"/>
    <property type="project" value="TreeGrafter"/>
</dbReference>
<evidence type="ECO:0000256" key="6">
    <source>
        <dbReference type="ARBA" id="ARBA00023136"/>
    </source>
</evidence>
<dbReference type="Proteomes" id="UP001304125">
    <property type="component" value="Chromosome"/>
</dbReference>
<feature type="transmembrane region" description="Helical" evidence="7">
    <location>
        <begin position="33"/>
        <end position="59"/>
    </location>
</feature>
<dbReference type="PANTHER" id="PTHR24221">
    <property type="entry name" value="ATP-BINDING CASSETTE SUB-FAMILY B"/>
    <property type="match status" value="1"/>
</dbReference>
<keyword evidence="3" id="KW-0547">Nucleotide-binding</keyword>
<keyword evidence="6 7" id="KW-0472">Membrane</keyword>
<evidence type="ECO:0000256" key="3">
    <source>
        <dbReference type="ARBA" id="ARBA00022741"/>
    </source>
</evidence>
<dbReference type="GO" id="GO:0005886">
    <property type="term" value="C:plasma membrane"/>
    <property type="evidence" value="ECO:0007669"/>
    <property type="project" value="UniProtKB-SubCell"/>
</dbReference>
<feature type="transmembrane region" description="Helical" evidence="7">
    <location>
        <begin position="87"/>
        <end position="105"/>
    </location>
</feature>
<evidence type="ECO:0000259" key="9">
    <source>
        <dbReference type="PROSITE" id="PS50929"/>
    </source>
</evidence>
<dbReference type="AlphaFoldDB" id="A0AA96F5L1"/>
<dbReference type="Gene3D" id="1.20.1560.10">
    <property type="entry name" value="ABC transporter type 1, transmembrane domain"/>
    <property type="match status" value="1"/>
</dbReference>
<keyword evidence="2 7" id="KW-0812">Transmembrane</keyword>
<feature type="transmembrane region" description="Helical" evidence="7">
    <location>
        <begin position="310"/>
        <end position="329"/>
    </location>
</feature>
<dbReference type="Pfam" id="PF00664">
    <property type="entry name" value="ABC_membrane"/>
    <property type="match status" value="1"/>
</dbReference>
<dbReference type="PROSITE" id="PS00211">
    <property type="entry name" value="ABC_TRANSPORTER_1"/>
    <property type="match status" value="1"/>
</dbReference>
<dbReference type="GO" id="GO:0016887">
    <property type="term" value="F:ATP hydrolysis activity"/>
    <property type="evidence" value="ECO:0007669"/>
    <property type="project" value="InterPro"/>
</dbReference>
<feature type="transmembrane region" description="Helical" evidence="7">
    <location>
        <begin position="190"/>
        <end position="208"/>
    </location>
</feature>
<evidence type="ECO:0000256" key="5">
    <source>
        <dbReference type="ARBA" id="ARBA00022989"/>
    </source>
</evidence>
<sequence>MSGPARPDEYSLRGSFVRQSVQLLVHGVKQSPWFFAGGIAAASVFSVMTIVFGTLLGAITDDVVIPGVAGDPLGGRWGEMTDDPMRAIVYAGAAFVVIGIVIALSQAFRQALTQSGVARVGGRHREVVSESLSRLPMGWHRTQSSGRILSAISSDAETATGPLHPLPFTVGSFVMMVAAGVSMWRSDPWLAVTGLAVIPLILLVNLLFERVVTPLWRQGQTLRADVSNIAHESFDGGTVVKALGVERREGRRFALAARDLAAADTRVGRVKAWFEPLMDLMAPLGAIALMVVGTARAAAGYVSVGEVVSAMYFVTLLAIPIRGLGWILGQMPQALVSFRRVGEIAEAAREVDEPGHIEVEGSGAGSVIFRGASIAADDGHDELTVLVEGASIELRPGTVTALVGPTGSGKSTIAMAASRLTLPAKGQILLDGVPLRDVKNLEAHVALVPQTAFVFAGTVRENVTLGADIDDAAVWEALRRASVHHVVRGLVGAGLDPLDAVLDERGSNLSGGQRQRLALARALVRRPRVLILDDATSAVDPVVERDILTGLSRSADAPTVLLVAYRLASIMLAHSVVHLDSGRVVDSGSHGELFARDAGYRDIVLAYERDARRDIDGTEEVSS</sequence>
<dbReference type="GO" id="GO:0140359">
    <property type="term" value="F:ABC-type transporter activity"/>
    <property type="evidence" value="ECO:0007669"/>
    <property type="project" value="InterPro"/>
</dbReference>
<dbReference type="Gene3D" id="3.40.50.300">
    <property type="entry name" value="P-loop containing nucleotide triphosphate hydrolases"/>
    <property type="match status" value="1"/>
</dbReference>
<comment type="subcellular location">
    <subcellularLocation>
        <location evidence="1">Cell membrane</location>
        <topology evidence="1">Multi-pass membrane protein</topology>
    </subcellularLocation>
</comment>
<feature type="domain" description="ABC transmembrane type-1" evidence="9">
    <location>
        <begin position="36"/>
        <end position="333"/>
    </location>
</feature>
<dbReference type="InterPro" id="IPR027417">
    <property type="entry name" value="P-loop_NTPase"/>
</dbReference>
<keyword evidence="11" id="KW-1185">Reference proteome</keyword>
<organism evidence="10 11">
    <name type="scientific">Demequina capsici</name>
    <dbReference type="NCBI Taxonomy" id="3075620"/>
    <lineage>
        <taxon>Bacteria</taxon>
        <taxon>Bacillati</taxon>
        <taxon>Actinomycetota</taxon>
        <taxon>Actinomycetes</taxon>
        <taxon>Micrococcales</taxon>
        <taxon>Demequinaceae</taxon>
        <taxon>Demequina</taxon>
    </lineage>
</organism>
<dbReference type="Pfam" id="PF00005">
    <property type="entry name" value="ABC_tran"/>
    <property type="match status" value="1"/>
</dbReference>
<dbReference type="PROSITE" id="PS50893">
    <property type="entry name" value="ABC_TRANSPORTER_2"/>
    <property type="match status" value="1"/>
</dbReference>
<evidence type="ECO:0000256" key="4">
    <source>
        <dbReference type="ARBA" id="ARBA00022840"/>
    </source>
</evidence>
<dbReference type="SUPFAM" id="SSF90123">
    <property type="entry name" value="ABC transporter transmembrane region"/>
    <property type="match status" value="1"/>
</dbReference>
<dbReference type="SUPFAM" id="SSF52540">
    <property type="entry name" value="P-loop containing nucleoside triphosphate hydrolases"/>
    <property type="match status" value="1"/>
</dbReference>
<dbReference type="InterPro" id="IPR011527">
    <property type="entry name" value="ABC1_TM_dom"/>
</dbReference>
<evidence type="ECO:0000259" key="8">
    <source>
        <dbReference type="PROSITE" id="PS50893"/>
    </source>
</evidence>
<dbReference type="SMART" id="SM00382">
    <property type="entry name" value="AAA"/>
    <property type="match status" value="1"/>
</dbReference>
<dbReference type="InterPro" id="IPR017871">
    <property type="entry name" value="ABC_transporter-like_CS"/>
</dbReference>
<evidence type="ECO:0000256" key="1">
    <source>
        <dbReference type="ARBA" id="ARBA00004651"/>
    </source>
</evidence>
<dbReference type="CDD" id="cd07346">
    <property type="entry name" value="ABC_6TM_exporters"/>
    <property type="match status" value="1"/>
</dbReference>
<dbReference type="GO" id="GO:0005524">
    <property type="term" value="F:ATP binding"/>
    <property type="evidence" value="ECO:0007669"/>
    <property type="project" value="UniProtKB-KW"/>
</dbReference>
<dbReference type="InterPro" id="IPR039421">
    <property type="entry name" value="Type_1_exporter"/>
</dbReference>
<dbReference type="InterPro" id="IPR003593">
    <property type="entry name" value="AAA+_ATPase"/>
</dbReference>
<dbReference type="PROSITE" id="PS50929">
    <property type="entry name" value="ABC_TM1F"/>
    <property type="match status" value="1"/>
</dbReference>